<evidence type="ECO:0000313" key="3">
    <source>
        <dbReference type="Proteomes" id="UP000218231"/>
    </source>
</evidence>
<proteinExistence type="predicted"/>
<sequence>MVIELLRQLPTSSDFLFLDPPSFPTQIRASKQSNLHKWCNFNDSIASSIRRSAMESFRETGRFPESNLDYLIDSSGLEQLIQPKNGVIIHKLHDFNIEAAKLNEEQTKRDTLQDQIISGSLPVPREEAAYLASIQLCVEEQWPSNKRTQTIRRHLLKGQFGRIRDMCQKIMITPWEVDQNLYCTPPRFPSEAHARVGPFKSHPVVEDSSHPSRLPTLLRCITNTEGLSEEIQAQCLPVDLRGDRRTIKLIKERKRKLFHSQVYDNEFAMKKLYCQTAKKLAAFGCKVFQVKELLHGRTLRKTLRLLCLSSGSLSLLDANSKLVLKRQHASTLQQWRVGGGINKHQLLLEFRGTKWQLIAPSYNALKSISMTLWEIMQNSASNSIQKSLNQSMPRSPTDQLCKSSQSQ</sequence>
<feature type="region of interest" description="Disordered" evidence="1">
    <location>
        <begin position="384"/>
        <end position="407"/>
    </location>
</feature>
<evidence type="ECO:0000313" key="2">
    <source>
        <dbReference type="EMBL" id="PAV62556.1"/>
    </source>
</evidence>
<dbReference type="Proteomes" id="UP000218231">
    <property type="component" value="Unassembled WGS sequence"/>
</dbReference>
<reference evidence="2 3" key="1">
    <citation type="journal article" date="2017" name="Curr. Biol.">
        <title>Genome architecture and evolution of a unichromosomal asexual nematode.</title>
        <authorList>
            <person name="Fradin H."/>
            <person name="Zegar C."/>
            <person name="Gutwein M."/>
            <person name="Lucas J."/>
            <person name="Kovtun M."/>
            <person name="Corcoran D."/>
            <person name="Baugh L.R."/>
            <person name="Kiontke K."/>
            <person name="Gunsalus K."/>
            <person name="Fitch D.H."/>
            <person name="Piano F."/>
        </authorList>
    </citation>
    <scope>NUCLEOTIDE SEQUENCE [LARGE SCALE GENOMIC DNA]</scope>
    <source>
        <strain evidence="2">PF1309</strain>
    </source>
</reference>
<evidence type="ECO:0008006" key="4">
    <source>
        <dbReference type="Google" id="ProtNLM"/>
    </source>
</evidence>
<accession>A0A2A2JL91</accession>
<protein>
    <recommendedName>
        <fullName evidence="4">FERM domain-containing protein</fullName>
    </recommendedName>
</protein>
<organism evidence="2 3">
    <name type="scientific">Diploscapter pachys</name>
    <dbReference type="NCBI Taxonomy" id="2018661"/>
    <lineage>
        <taxon>Eukaryota</taxon>
        <taxon>Metazoa</taxon>
        <taxon>Ecdysozoa</taxon>
        <taxon>Nematoda</taxon>
        <taxon>Chromadorea</taxon>
        <taxon>Rhabditida</taxon>
        <taxon>Rhabditina</taxon>
        <taxon>Rhabditomorpha</taxon>
        <taxon>Rhabditoidea</taxon>
        <taxon>Rhabditidae</taxon>
        <taxon>Diploscapter</taxon>
    </lineage>
</organism>
<dbReference type="OrthoDB" id="5860001at2759"/>
<dbReference type="EMBL" id="LIAE01010359">
    <property type="protein sequence ID" value="PAV62556.1"/>
    <property type="molecule type" value="Genomic_DNA"/>
</dbReference>
<dbReference type="STRING" id="2018661.A0A2A2JL91"/>
<comment type="caution">
    <text evidence="2">The sequence shown here is derived from an EMBL/GenBank/DDBJ whole genome shotgun (WGS) entry which is preliminary data.</text>
</comment>
<keyword evidence="3" id="KW-1185">Reference proteome</keyword>
<name>A0A2A2JL91_9BILA</name>
<gene>
    <name evidence="2" type="ORF">WR25_00174</name>
</gene>
<evidence type="ECO:0000256" key="1">
    <source>
        <dbReference type="SAM" id="MobiDB-lite"/>
    </source>
</evidence>
<dbReference type="AlphaFoldDB" id="A0A2A2JL91"/>